<feature type="compositionally biased region" description="Acidic residues" evidence="1">
    <location>
        <begin position="135"/>
        <end position="148"/>
    </location>
</feature>
<organism evidence="3 4">
    <name type="scientific">Oldenlandia corymbosa var. corymbosa</name>
    <dbReference type="NCBI Taxonomy" id="529605"/>
    <lineage>
        <taxon>Eukaryota</taxon>
        <taxon>Viridiplantae</taxon>
        <taxon>Streptophyta</taxon>
        <taxon>Embryophyta</taxon>
        <taxon>Tracheophyta</taxon>
        <taxon>Spermatophyta</taxon>
        <taxon>Magnoliopsida</taxon>
        <taxon>eudicotyledons</taxon>
        <taxon>Gunneridae</taxon>
        <taxon>Pentapetalae</taxon>
        <taxon>asterids</taxon>
        <taxon>lamiids</taxon>
        <taxon>Gentianales</taxon>
        <taxon>Rubiaceae</taxon>
        <taxon>Rubioideae</taxon>
        <taxon>Spermacoceae</taxon>
        <taxon>Hedyotis-Oldenlandia complex</taxon>
        <taxon>Oldenlandia</taxon>
    </lineage>
</organism>
<dbReference type="PANTHER" id="PTHR33429">
    <property type="entry name" value="OS02G0708000 PROTEIN-RELATED"/>
    <property type="match status" value="1"/>
</dbReference>
<protein>
    <submittedName>
        <fullName evidence="3">OLC1v1003037C1</fullName>
    </submittedName>
</protein>
<dbReference type="AlphaFoldDB" id="A0AAV1DBI0"/>
<feature type="region of interest" description="Disordered" evidence="1">
    <location>
        <begin position="103"/>
        <end position="179"/>
    </location>
</feature>
<sequence length="179" mass="19079">MEAPAPPSLDPSATQQQPPPMAMATQQAYSANTGHGSAGPVIGVLAVITILGAAAVMIGRICSGRGIFGRGPRYDLESWVETKCSSCVDGRIDSPAPRRIVVEHSNSSRPGEAAGPPPPPLEEAAPGVARVVEERPDDDQETIEEETETLSPNHAQRHHITTNHNRPIHPLERRKDEGP</sequence>
<dbReference type="Proteomes" id="UP001161247">
    <property type="component" value="Chromosome 4"/>
</dbReference>
<evidence type="ECO:0000313" key="4">
    <source>
        <dbReference type="Proteomes" id="UP001161247"/>
    </source>
</evidence>
<evidence type="ECO:0000256" key="2">
    <source>
        <dbReference type="SAM" id="Phobius"/>
    </source>
</evidence>
<accession>A0AAV1DBI0</accession>
<feature type="transmembrane region" description="Helical" evidence="2">
    <location>
        <begin position="41"/>
        <end position="63"/>
    </location>
</feature>
<feature type="region of interest" description="Disordered" evidence="1">
    <location>
        <begin position="1"/>
        <end position="29"/>
    </location>
</feature>
<name>A0AAV1DBI0_OLDCO</name>
<reference evidence="3" key="1">
    <citation type="submission" date="2023-03" db="EMBL/GenBank/DDBJ databases">
        <authorList>
            <person name="Julca I."/>
        </authorList>
    </citation>
    <scope>NUCLEOTIDE SEQUENCE</scope>
</reference>
<gene>
    <name evidence="3" type="ORF">OLC1_LOCUS13316</name>
</gene>
<evidence type="ECO:0000256" key="1">
    <source>
        <dbReference type="SAM" id="MobiDB-lite"/>
    </source>
</evidence>
<keyword evidence="2" id="KW-1133">Transmembrane helix</keyword>
<dbReference type="EMBL" id="OX459121">
    <property type="protein sequence ID" value="CAI9104379.1"/>
    <property type="molecule type" value="Genomic_DNA"/>
</dbReference>
<keyword evidence="2" id="KW-0812">Transmembrane</keyword>
<keyword evidence="2" id="KW-0472">Membrane</keyword>
<evidence type="ECO:0000313" key="3">
    <source>
        <dbReference type="EMBL" id="CAI9104379.1"/>
    </source>
</evidence>
<keyword evidence="4" id="KW-1185">Reference proteome</keyword>
<proteinExistence type="predicted"/>
<feature type="compositionally biased region" description="Basic and acidic residues" evidence="1">
    <location>
        <begin position="169"/>
        <end position="179"/>
    </location>
</feature>
<dbReference type="PANTHER" id="PTHR33429:SF2">
    <property type="entry name" value="OS01G0888850 PROTEIN"/>
    <property type="match status" value="1"/>
</dbReference>